<organism evidence="2 3">
    <name type="scientific">Populus trichocarpa</name>
    <name type="common">Western balsam poplar</name>
    <name type="synonym">Populus balsamifera subsp. trichocarpa</name>
    <dbReference type="NCBI Taxonomy" id="3694"/>
    <lineage>
        <taxon>Eukaryota</taxon>
        <taxon>Viridiplantae</taxon>
        <taxon>Streptophyta</taxon>
        <taxon>Embryophyta</taxon>
        <taxon>Tracheophyta</taxon>
        <taxon>Spermatophyta</taxon>
        <taxon>Magnoliopsida</taxon>
        <taxon>eudicotyledons</taxon>
        <taxon>Gunneridae</taxon>
        <taxon>Pentapetalae</taxon>
        <taxon>rosids</taxon>
        <taxon>fabids</taxon>
        <taxon>Malpighiales</taxon>
        <taxon>Salicaceae</taxon>
        <taxon>Saliceae</taxon>
        <taxon>Populus</taxon>
    </lineage>
</organism>
<dbReference type="InterPro" id="IPR033121">
    <property type="entry name" value="PEPTIDASE_A1"/>
</dbReference>
<proteinExistence type="predicted"/>
<dbReference type="EMBL" id="CM009301">
    <property type="protein sequence ID" value="PNT09515.1"/>
    <property type="molecule type" value="Genomic_DNA"/>
</dbReference>
<sequence length="115" mass="12411">MHKTCKIGFKTRKPVKSVKPEARTITTKNRDRLRHACLLQGFVGGVVNFSVQGSSDPYLVGVTGTSKTLLYFTKVKLGSPPREFNVQIDTGSDIVMSCGSAAIPATTARILVALE</sequence>
<protein>
    <recommendedName>
        <fullName evidence="1">Peptidase A1 domain-containing protein</fullName>
    </recommendedName>
</protein>
<dbReference type="InterPro" id="IPR021109">
    <property type="entry name" value="Peptidase_aspartic_dom_sf"/>
</dbReference>
<dbReference type="Gene3D" id="2.40.70.10">
    <property type="entry name" value="Acid Proteases"/>
    <property type="match status" value="1"/>
</dbReference>
<dbReference type="PROSITE" id="PS51767">
    <property type="entry name" value="PEPTIDASE_A1"/>
    <property type="match status" value="1"/>
</dbReference>
<dbReference type="SUPFAM" id="SSF50630">
    <property type="entry name" value="Acid proteases"/>
    <property type="match status" value="1"/>
</dbReference>
<gene>
    <name evidence="2" type="ORF">POPTR_012G048100</name>
</gene>
<evidence type="ECO:0000259" key="1">
    <source>
        <dbReference type="PROSITE" id="PS51767"/>
    </source>
</evidence>
<evidence type="ECO:0000313" key="2">
    <source>
        <dbReference type="EMBL" id="PNT09515.1"/>
    </source>
</evidence>
<dbReference type="InParanoid" id="A0A2K1Y915"/>
<dbReference type="Proteomes" id="UP000006729">
    <property type="component" value="Chromosome 12"/>
</dbReference>
<reference evidence="2 3" key="1">
    <citation type="journal article" date="2006" name="Science">
        <title>The genome of black cottonwood, Populus trichocarpa (Torr. &amp; Gray).</title>
        <authorList>
            <person name="Tuskan G.A."/>
            <person name="Difazio S."/>
            <person name="Jansson S."/>
            <person name="Bohlmann J."/>
            <person name="Grigoriev I."/>
            <person name="Hellsten U."/>
            <person name="Putnam N."/>
            <person name="Ralph S."/>
            <person name="Rombauts S."/>
            <person name="Salamov A."/>
            <person name="Schein J."/>
            <person name="Sterck L."/>
            <person name="Aerts A."/>
            <person name="Bhalerao R.R."/>
            <person name="Bhalerao R.P."/>
            <person name="Blaudez D."/>
            <person name="Boerjan W."/>
            <person name="Brun A."/>
            <person name="Brunner A."/>
            <person name="Busov V."/>
            <person name="Campbell M."/>
            <person name="Carlson J."/>
            <person name="Chalot M."/>
            <person name="Chapman J."/>
            <person name="Chen G.L."/>
            <person name="Cooper D."/>
            <person name="Coutinho P.M."/>
            <person name="Couturier J."/>
            <person name="Covert S."/>
            <person name="Cronk Q."/>
            <person name="Cunningham R."/>
            <person name="Davis J."/>
            <person name="Degroeve S."/>
            <person name="Dejardin A."/>
            <person name="Depamphilis C."/>
            <person name="Detter J."/>
            <person name="Dirks B."/>
            <person name="Dubchak I."/>
            <person name="Duplessis S."/>
            <person name="Ehlting J."/>
            <person name="Ellis B."/>
            <person name="Gendler K."/>
            <person name="Goodstein D."/>
            <person name="Gribskov M."/>
            <person name="Grimwood J."/>
            <person name="Groover A."/>
            <person name="Gunter L."/>
            <person name="Hamberger B."/>
            <person name="Heinze B."/>
            <person name="Helariutta Y."/>
            <person name="Henrissat B."/>
            <person name="Holligan D."/>
            <person name="Holt R."/>
            <person name="Huang W."/>
            <person name="Islam-Faridi N."/>
            <person name="Jones S."/>
            <person name="Jones-Rhoades M."/>
            <person name="Jorgensen R."/>
            <person name="Joshi C."/>
            <person name="Kangasjarvi J."/>
            <person name="Karlsson J."/>
            <person name="Kelleher C."/>
            <person name="Kirkpatrick R."/>
            <person name="Kirst M."/>
            <person name="Kohler A."/>
            <person name="Kalluri U."/>
            <person name="Larimer F."/>
            <person name="Leebens-Mack J."/>
            <person name="Leple J.C."/>
            <person name="Locascio P."/>
            <person name="Lou Y."/>
            <person name="Lucas S."/>
            <person name="Martin F."/>
            <person name="Montanini B."/>
            <person name="Napoli C."/>
            <person name="Nelson D.R."/>
            <person name="Nelson C."/>
            <person name="Nieminen K."/>
            <person name="Nilsson O."/>
            <person name="Pereda V."/>
            <person name="Peter G."/>
            <person name="Philippe R."/>
            <person name="Pilate G."/>
            <person name="Poliakov A."/>
            <person name="Razumovskaya J."/>
            <person name="Richardson P."/>
            <person name="Rinaldi C."/>
            <person name="Ritland K."/>
            <person name="Rouze P."/>
            <person name="Ryaboy D."/>
            <person name="Schmutz J."/>
            <person name="Schrader J."/>
            <person name="Segerman B."/>
            <person name="Shin H."/>
            <person name="Siddiqui A."/>
            <person name="Sterky F."/>
            <person name="Terry A."/>
            <person name="Tsai C.J."/>
            <person name="Uberbacher E."/>
            <person name="Unneberg P."/>
            <person name="Vahala J."/>
            <person name="Wall K."/>
            <person name="Wessler S."/>
            <person name="Yang G."/>
            <person name="Yin T."/>
            <person name="Douglas C."/>
            <person name="Marra M."/>
            <person name="Sandberg G."/>
            <person name="Van de Peer Y."/>
            <person name="Rokhsar D."/>
        </authorList>
    </citation>
    <scope>NUCLEOTIDE SEQUENCE [LARGE SCALE GENOMIC DNA]</scope>
    <source>
        <strain evidence="3">cv. Nisqually</strain>
    </source>
</reference>
<feature type="domain" description="Peptidase A1" evidence="1">
    <location>
        <begin position="71"/>
        <end position="115"/>
    </location>
</feature>
<evidence type="ECO:0000313" key="3">
    <source>
        <dbReference type="Proteomes" id="UP000006729"/>
    </source>
</evidence>
<keyword evidence="3" id="KW-1185">Reference proteome</keyword>
<accession>A0A2K1Y915</accession>
<name>A0A2K1Y915_POPTR</name>
<dbReference type="AlphaFoldDB" id="A0A2K1Y915"/>
<dbReference type="Pfam" id="PF00026">
    <property type="entry name" value="Asp"/>
    <property type="match status" value="1"/>
</dbReference>
<dbReference type="STRING" id="3694.A0A2K1Y915"/>